<feature type="domain" description="Gram-positive cocci surface proteins LPxTG" evidence="9">
    <location>
        <begin position="725"/>
        <end position="759"/>
    </location>
</feature>
<dbReference type="NCBIfam" id="TIGR01167">
    <property type="entry name" value="LPXTG_anchor"/>
    <property type="match status" value="1"/>
</dbReference>
<evidence type="ECO:0000256" key="8">
    <source>
        <dbReference type="SAM" id="Phobius"/>
    </source>
</evidence>
<dbReference type="InterPro" id="IPR022263">
    <property type="entry name" value="KxYKxGKxW"/>
</dbReference>
<dbReference type="Pfam" id="PF06458">
    <property type="entry name" value="MucBP"/>
    <property type="match status" value="2"/>
</dbReference>
<feature type="compositionally biased region" description="Basic and acidic residues" evidence="7">
    <location>
        <begin position="96"/>
        <end position="106"/>
    </location>
</feature>
<dbReference type="InterPro" id="IPR009459">
    <property type="entry name" value="MucBP_dom"/>
</dbReference>
<dbReference type="PANTHER" id="PTHR46652">
    <property type="entry name" value="LEUCINE-RICH REPEAT AND IQ DOMAIN-CONTAINING PROTEIN 1-RELATED"/>
    <property type="match status" value="1"/>
</dbReference>
<feature type="region of interest" description="Disordered" evidence="7">
    <location>
        <begin position="641"/>
        <end position="678"/>
    </location>
</feature>
<keyword evidence="3" id="KW-0433">Leucine-rich repeat</keyword>
<keyword evidence="4" id="KW-0732">Signal</keyword>
<evidence type="ECO:0000256" key="3">
    <source>
        <dbReference type="ARBA" id="ARBA00022614"/>
    </source>
</evidence>
<protein>
    <submittedName>
        <fullName evidence="10">MucBP domain-containing protein</fullName>
    </submittedName>
</protein>
<evidence type="ECO:0000313" key="11">
    <source>
        <dbReference type="Proteomes" id="UP001597189"/>
    </source>
</evidence>
<gene>
    <name evidence="10" type="ORF">ACFQ44_01940</name>
</gene>
<feature type="compositionally biased region" description="Low complexity" evidence="7">
    <location>
        <begin position="110"/>
        <end position="121"/>
    </location>
</feature>
<keyword evidence="11" id="KW-1185">Reference proteome</keyword>
<proteinExistence type="predicted"/>
<dbReference type="Gene3D" id="3.10.20.320">
    <property type="entry name" value="Putative peptidoglycan bound protein (lpxtg motif)"/>
    <property type="match status" value="2"/>
</dbReference>
<evidence type="ECO:0000256" key="5">
    <source>
        <dbReference type="ARBA" id="ARBA00022737"/>
    </source>
</evidence>
<keyword evidence="6" id="KW-0572">Peptidoglycan-anchor</keyword>
<feature type="region of interest" description="Disordered" evidence="7">
    <location>
        <begin position="74"/>
        <end position="160"/>
    </location>
</feature>
<dbReference type="Gene3D" id="3.80.10.10">
    <property type="entry name" value="Ribonuclease Inhibitor"/>
    <property type="match status" value="1"/>
</dbReference>
<keyword evidence="8" id="KW-0812">Transmembrane</keyword>
<accession>A0ABW4D0K4</accession>
<evidence type="ECO:0000256" key="6">
    <source>
        <dbReference type="ARBA" id="ARBA00023088"/>
    </source>
</evidence>
<dbReference type="NCBIfam" id="TIGR03715">
    <property type="entry name" value="KxYKxGKxW"/>
    <property type="match status" value="1"/>
</dbReference>
<feature type="transmembrane region" description="Helical" evidence="8">
    <location>
        <begin position="736"/>
        <end position="754"/>
    </location>
</feature>
<dbReference type="PANTHER" id="PTHR46652:SF3">
    <property type="entry name" value="LEUCINE-RICH REPEAT-CONTAINING PROTEIN 9"/>
    <property type="match status" value="1"/>
</dbReference>
<reference evidence="11" key="1">
    <citation type="journal article" date="2019" name="Int. J. Syst. Evol. Microbiol.">
        <title>The Global Catalogue of Microorganisms (GCM) 10K type strain sequencing project: providing services to taxonomists for standard genome sequencing and annotation.</title>
        <authorList>
            <consortium name="The Broad Institute Genomics Platform"/>
            <consortium name="The Broad Institute Genome Sequencing Center for Infectious Disease"/>
            <person name="Wu L."/>
            <person name="Ma J."/>
        </authorList>
    </citation>
    <scope>NUCLEOTIDE SEQUENCE [LARGE SCALE GENOMIC DNA]</scope>
    <source>
        <strain evidence="11">CCM 8979</strain>
    </source>
</reference>
<evidence type="ECO:0000259" key="9">
    <source>
        <dbReference type="PROSITE" id="PS50847"/>
    </source>
</evidence>
<dbReference type="SUPFAM" id="SSF52058">
    <property type="entry name" value="L domain-like"/>
    <property type="match status" value="1"/>
</dbReference>
<feature type="compositionally biased region" description="Basic and acidic residues" evidence="7">
    <location>
        <begin position="641"/>
        <end position="654"/>
    </location>
</feature>
<evidence type="ECO:0000313" key="10">
    <source>
        <dbReference type="EMBL" id="MFD1454439.1"/>
    </source>
</evidence>
<dbReference type="PROSITE" id="PS50847">
    <property type="entry name" value="GRAM_POS_ANCHORING"/>
    <property type="match status" value="1"/>
</dbReference>
<keyword evidence="5" id="KW-0677">Repeat</keyword>
<dbReference type="EMBL" id="JBHTOD010000001">
    <property type="protein sequence ID" value="MFD1454439.1"/>
    <property type="molecule type" value="Genomic_DNA"/>
</dbReference>
<sequence length="759" mass="81564">MMLKQCGGSEHYKMYKKGKTWIFAGILTSFFLVTTVGTETAHADTADNDAVQNDTQQVVQQPATQEQQVTLKTAVVQKDETVPPVADEPEENVTPDAEKSATDAAEKQTPAEPETTPPVVEESQDNQHTGEPAAEPAPVGDPEVSSANKVTAVQDETNDVKPVTEVMPPKAKVNPRLRSMPVPQAVTAAPVTAAVQADQSIDEWMPNKRLQGMVLWTLNNSKLGKTWADASEITKDDMLLLTTLSTDNGQFSENWTSTYIDGKTSFSLEGLQYATNLTSLDLINNLNLGEGWYNGDITDITPLSALFKLTYLQLTSNRITDISPIAGLKNIIELEIPYNYISDLSSLNAAQYTKRFTFNNQLIINDPVVVDGESRTYTTPIVVKLPQNYQSTLTPKIGYGWAYHTTTEVYNFLPAGIDTVVGGNIVYSEIPDQVMPGSTAVRFDGFTTYQLPYSYYLSQSYFEGNNGNGALDFSVYTPYTIAAKAQAITIHYQDTEGKEIAPVKVLPDGMVGDPYTTEPWAIKDYTLKTTPENATGTYGDTAIDVTYVYTKNAGTVTPPDVTPPVVTPDQTIMVTVHYQTADGTTVAPDVLVTGKAGDTYTTSPAANVLDGYELVTTPANASGTLGDSDFTVTYVYAKSGGDADKVTPDTDKPTTKPTKPTAKPAGKKAAAAKKATNGGQAAQLVSGKKVATVAKGGAAAKVDLTAKTGTQADQPVVTKSAAADLPQTNSREQTSPFWGVALLVAVLGVFGFKFKRKEQ</sequence>
<evidence type="ECO:0000256" key="7">
    <source>
        <dbReference type="SAM" id="MobiDB-lite"/>
    </source>
</evidence>
<organism evidence="10 11">
    <name type="scientific">Levilactobacillus lanxiensis</name>
    <dbReference type="NCBI Taxonomy" id="2799568"/>
    <lineage>
        <taxon>Bacteria</taxon>
        <taxon>Bacillati</taxon>
        <taxon>Bacillota</taxon>
        <taxon>Bacilli</taxon>
        <taxon>Lactobacillales</taxon>
        <taxon>Lactobacillaceae</taxon>
        <taxon>Levilactobacillus</taxon>
    </lineage>
</organism>
<evidence type="ECO:0000256" key="1">
    <source>
        <dbReference type="ARBA" id="ARBA00022512"/>
    </source>
</evidence>
<comment type="caution">
    <text evidence="10">The sequence shown here is derived from an EMBL/GenBank/DDBJ whole genome shotgun (WGS) entry which is preliminary data.</text>
</comment>
<keyword evidence="8" id="KW-1133">Transmembrane helix</keyword>
<dbReference type="Proteomes" id="UP001597189">
    <property type="component" value="Unassembled WGS sequence"/>
</dbReference>
<keyword evidence="8" id="KW-0472">Membrane</keyword>
<dbReference type="Pfam" id="PF19258">
    <property type="entry name" value="KxYKxGKxW_sig"/>
    <property type="match status" value="1"/>
</dbReference>
<dbReference type="InterPro" id="IPR019931">
    <property type="entry name" value="LPXTG_anchor"/>
</dbReference>
<evidence type="ECO:0000256" key="4">
    <source>
        <dbReference type="ARBA" id="ARBA00022729"/>
    </source>
</evidence>
<dbReference type="InterPro" id="IPR001611">
    <property type="entry name" value="Leu-rich_rpt"/>
</dbReference>
<name>A0ABW4D0K4_9LACO</name>
<dbReference type="PROSITE" id="PS51450">
    <property type="entry name" value="LRR"/>
    <property type="match status" value="1"/>
</dbReference>
<keyword evidence="2" id="KW-0964">Secreted</keyword>
<keyword evidence="1" id="KW-0134">Cell wall</keyword>
<evidence type="ECO:0000256" key="2">
    <source>
        <dbReference type="ARBA" id="ARBA00022525"/>
    </source>
</evidence>
<dbReference type="InterPro" id="IPR032675">
    <property type="entry name" value="LRR_dom_sf"/>
</dbReference>
<dbReference type="InterPro" id="IPR050836">
    <property type="entry name" value="SDS22/Internalin_LRR"/>
</dbReference>
<feature type="compositionally biased region" description="Low complexity" evidence="7">
    <location>
        <begin position="655"/>
        <end position="676"/>
    </location>
</feature>
<feature type="compositionally biased region" description="Polar residues" evidence="7">
    <location>
        <begin position="145"/>
        <end position="155"/>
    </location>
</feature>